<comment type="similarity">
    <text evidence="11 12">Belongs to the TonB-dependent receptor family.</text>
</comment>
<feature type="domain" description="TonB-dependent receptor plug" evidence="15">
    <location>
        <begin position="76"/>
        <end position="183"/>
    </location>
</feature>
<evidence type="ECO:0000256" key="13">
    <source>
        <dbReference type="SAM" id="SignalP"/>
    </source>
</evidence>
<dbReference type="Gene3D" id="2.170.130.10">
    <property type="entry name" value="TonB-dependent receptor, plug domain"/>
    <property type="match status" value="1"/>
</dbReference>
<evidence type="ECO:0000256" key="8">
    <source>
        <dbReference type="ARBA" id="ARBA00023077"/>
    </source>
</evidence>
<keyword evidence="17" id="KW-1185">Reference proteome</keyword>
<evidence type="ECO:0000256" key="1">
    <source>
        <dbReference type="ARBA" id="ARBA00004571"/>
    </source>
</evidence>
<evidence type="ECO:0000259" key="14">
    <source>
        <dbReference type="Pfam" id="PF00593"/>
    </source>
</evidence>
<dbReference type="GO" id="GO:0009279">
    <property type="term" value="C:cell outer membrane"/>
    <property type="evidence" value="ECO:0007669"/>
    <property type="project" value="UniProtKB-SubCell"/>
</dbReference>
<dbReference type="SUPFAM" id="SSF56935">
    <property type="entry name" value="Porins"/>
    <property type="match status" value="1"/>
</dbReference>
<comment type="caution">
    <text evidence="16">The sequence shown here is derived from an EMBL/GenBank/DDBJ whole genome shotgun (WGS) entry which is preliminary data.</text>
</comment>
<evidence type="ECO:0000256" key="2">
    <source>
        <dbReference type="ARBA" id="ARBA00022448"/>
    </source>
</evidence>
<evidence type="ECO:0000256" key="11">
    <source>
        <dbReference type="PROSITE-ProRule" id="PRU01360"/>
    </source>
</evidence>
<evidence type="ECO:0000256" key="9">
    <source>
        <dbReference type="ARBA" id="ARBA00023136"/>
    </source>
</evidence>
<gene>
    <name evidence="16" type="ORF">GCM10011529_20080</name>
</gene>
<keyword evidence="3 11" id="KW-1134">Transmembrane beta strand</keyword>
<feature type="chain" id="PRO_5037206864" evidence="13">
    <location>
        <begin position="28"/>
        <end position="990"/>
    </location>
</feature>
<keyword evidence="4" id="KW-0410">Iron transport</keyword>
<keyword evidence="10 11" id="KW-0998">Cell outer membrane</keyword>
<name>A0A916ZTW0_9SPHN</name>
<keyword evidence="2 11" id="KW-0813">Transport</keyword>
<dbReference type="InterPro" id="IPR000531">
    <property type="entry name" value="Beta-barrel_TonB"/>
</dbReference>
<keyword evidence="6" id="KW-0408">Iron</keyword>
<feature type="signal peptide" evidence="13">
    <location>
        <begin position="1"/>
        <end position="27"/>
    </location>
</feature>
<dbReference type="GO" id="GO:0006826">
    <property type="term" value="P:iron ion transport"/>
    <property type="evidence" value="ECO:0007669"/>
    <property type="project" value="UniProtKB-KW"/>
</dbReference>
<evidence type="ECO:0000256" key="6">
    <source>
        <dbReference type="ARBA" id="ARBA00023004"/>
    </source>
</evidence>
<sequence>MNTMSQYRAGLIGGVSLLGLFAAPLSAQTAGSTPAPAGAPSAALAGPANTGPVPVASTGGSLEEIVVTAQRTAQSLQDVPIALTAFSAEALQKQQINNTSDLQLTLPNITFTQTNFGSPSFTIRGIGNLCVGTTCDAATGIALNEMPLLGTRLFETEFYDLERVEVLRGPQGTLYGRNATSGVINFITAKPDSSGIHAAGEGEYGNYNSIKVKGMINMPLTDTLAVRLAGVYLNRDGFTNNTYDDTSFDNRNLYSFRGSVRWEPTDNTTVDLMGYYFHEKDNRARIQKQLCDTDPTGVLGCLPGQLRNGITNGNSTLGSILTSKQFLALNGFGPAAGLLALNNLNGTSNMFTGEVNPADLRTVNTGYEPQFQSEEQQYMARVRHDFGSITAQVSGMYQKNSTRSQQDYNSQASNPKAYVAGLTGLQFLANNGVPSLKPVANLLIPNGPNGPYCSSQPEPNNSGIFGAAGNGICASVPLGFDRSSGGSRSFTGEGIITSNFDSKFNFLLGGIYIDTKANDVAYYVNTFALDYAAGVLGSIGGTPAFLAAPFFRSNTPEYRLKSYGLFGEAYFEVNDRLKFTAGLRYNNDDKSVTARTTLFNCPNAIGTAVANLGCADFDQNTPGKQDFARQKVKFSEFTGRFVVDYKITDENLLYAFYSRGYKSGGINPPLSPNSSIPTNFSPEFVDAFEVGSKNTFLDGTFRANLTAFYYKYKGLQLSSIQERTSVNQNINATIYGVEGEFIIQPTREFTVNLNASYLHTAVADDTFLINPADPSGGRDDVVIIKDITNAANCAVVPNVRGNSALANGYVAAVNSGINAATGTDLRSPVAFPSGHGIPTGVTGAYSICNSLAASAAAAGVSVAYNGVRTNVKDNNVPQAPTYKFSAGAQYVIELASGLSVTPRLDLAFTGESYGSIHNTFINRVPSYTVVNGQIQVNGNNDRWYARAFVQNLFANNAITGLYVTDQSSGLFSNIFTLEPRRYGGAIGFRF</sequence>
<evidence type="ECO:0000256" key="3">
    <source>
        <dbReference type="ARBA" id="ARBA00022452"/>
    </source>
</evidence>
<evidence type="ECO:0000256" key="10">
    <source>
        <dbReference type="ARBA" id="ARBA00023237"/>
    </source>
</evidence>
<dbReference type="Pfam" id="PF00593">
    <property type="entry name" value="TonB_dep_Rec_b-barrel"/>
    <property type="match status" value="1"/>
</dbReference>
<dbReference type="InterPro" id="IPR039426">
    <property type="entry name" value="TonB-dep_rcpt-like"/>
</dbReference>
<dbReference type="Gene3D" id="2.40.170.20">
    <property type="entry name" value="TonB-dependent receptor, beta-barrel domain"/>
    <property type="match status" value="1"/>
</dbReference>
<evidence type="ECO:0000313" key="16">
    <source>
        <dbReference type="EMBL" id="GGE13679.1"/>
    </source>
</evidence>
<keyword evidence="9 11" id="KW-0472">Membrane</keyword>
<dbReference type="PROSITE" id="PS52016">
    <property type="entry name" value="TONB_DEPENDENT_REC_3"/>
    <property type="match status" value="1"/>
</dbReference>
<comment type="subcellular location">
    <subcellularLocation>
        <location evidence="1 11">Cell outer membrane</location>
        <topology evidence="1 11">Multi-pass membrane protein</topology>
    </subcellularLocation>
</comment>
<dbReference type="InterPro" id="IPR037066">
    <property type="entry name" value="Plug_dom_sf"/>
</dbReference>
<dbReference type="Pfam" id="PF07715">
    <property type="entry name" value="Plug"/>
    <property type="match status" value="1"/>
</dbReference>
<keyword evidence="8 12" id="KW-0798">TonB box</keyword>
<keyword evidence="7" id="KW-0406">Ion transport</keyword>
<evidence type="ECO:0000313" key="17">
    <source>
        <dbReference type="Proteomes" id="UP000635071"/>
    </source>
</evidence>
<protein>
    <submittedName>
        <fullName evidence="16">TonB-dependent receptor</fullName>
    </submittedName>
</protein>
<reference evidence="16" key="1">
    <citation type="journal article" date="2014" name="Int. J. Syst. Evol. Microbiol.">
        <title>Complete genome sequence of Corynebacterium casei LMG S-19264T (=DSM 44701T), isolated from a smear-ripened cheese.</title>
        <authorList>
            <consortium name="US DOE Joint Genome Institute (JGI-PGF)"/>
            <person name="Walter F."/>
            <person name="Albersmeier A."/>
            <person name="Kalinowski J."/>
            <person name="Ruckert C."/>
        </authorList>
    </citation>
    <scope>NUCLEOTIDE SEQUENCE</scope>
    <source>
        <strain evidence="16">CGMCC 1.15519</strain>
    </source>
</reference>
<dbReference type="InterPro" id="IPR012910">
    <property type="entry name" value="Plug_dom"/>
</dbReference>
<keyword evidence="13" id="KW-0732">Signal</keyword>
<evidence type="ECO:0000259" key="15">
    <source>
        <dbReference type="Pfam" id="PF07715"/>
    </source>
</evidence>
<evidence type="ECO:0000256" key="7">
    <source>
        <dbReference type="ARBA" id="ARBA00023065"/>
    </source>
</evidence>
<proteinExistence type="inferred from homology"/>
<reference evidence="16" key="2">
    <citation type="submission" date="2020-09" db="EMBL/GenBank/DDBJ databases">
        <authorList>
            <person name="Sun Q."/>
            <person name="Zhou Y."/>
        </authorList>
    </citation>
    <scope>NUCLEOTIDE SEQUENCE</scope>
    <source>
        <strain evidence="16">CGMCC 1.15519</strain>
    </source>
</reference>
<dbReference type="InterPro" id="IPR036942">
    <property type="entry name" value="Beta-barrel_TonB_sf"/>
</dbReference>
<evidence type="ECO:0000256" key="5">
    <source>
        <dbReference type="ARBA" id="ARBA00022692"/>
    </source>
</evidence>
<dbReference type="PANTHER" id="PTHR32552:SF81">
    <property type="entry name" value="TONB-DEPENDENT OUTER MEMBRANE RECEPTOR"/>
    <property type="match status" value="1"/>
</dbReference>
<keyword evidence="16" id="KW-0675">Receptor</keyword>
<organism evidence="16 17">
    <name type="scientific">Sandarakinorhabdus glacialis</name>
    <dbReference type="NCBI Taxonomy" id="1614636"/>
    <lineage>
        <taxon>Bacteria</taxon>
        <taxon>Pseudomonadati</taxon>
        <taxon>Pseudomonadota</taxon>
        <taxon>Alphaproteobacteria</taxon>
        <taxon>Sphingomonadales</taxon>
        <taxon>Sphingosinicellaceae</taxon>
        <taxon>Sandarakinorhabdus</taxon>
    </lineage>
</organism>
<evidence type="ECO:0000256" key="12">
    <source>
        <dbReference type="RuleBase" id="RU003357"/>
    </source>
</evidence>
<keyword evidence="5 11" id="KW-0812">Transmembrane</keyword>
<dbReference type="PANTHER" id="PTHR32552">
    <property type="entry name" value="FERRICHROME IRON RECEPTOR-RELATED"/>
    <property type="match status" value="1"/>
</dbReference>
<dbReference type="AlphaFoldDB" id="A0A916ZTW0"/>
<dbReference type="Proteomes" id="UP000635071">
    <property type="component" value="Unassembled WGS sequence"/>
</dbReference>
<accession>A0A916ZTW0</accession>
<dbReference type="EMBL" id="BMJM01000006">
    <property type="protein sequence ID" value="GGE13679.1"/>
    <property type="molecule type" value="Genomic_DNA"/>
</dbReference>
<feature type="domain" description="TonB-dependent receptor-like beta-barrel" evidence="14">
    <location>
        <begin position="349"/>
        <end position="952"/>
    </location>
</feature>
<evidence type="ECO:0000256" key="4">
    <source>
        <dbReference type="ARBA" id="ARBA00022496"/>
    </source>
</evidence>